<evidence type="ECO:0000256" key="1">
    <source>
        <dbReference type="SAM" id="MobiDB-lite"/>
    </source>
</evidence>
<feature type="compositionally biased region" description="Low complexity" evidence="1">
    <location>
        <begin position="142"/>
        <end position="151"/>
    </location>
</feature>
<accession>A0A6J7WY57</accession>
<proteinExistence type="predicted"/>
<dbReference type="EMBL" id="LR798293">
    <property type="protein sequence ID" value="CAB5220984.1"/>
    <property type="molecule type" value="Genomic_DNA"/>
</dbReference>
<sequence length="184" mass="20599">MATIDPYSKNFKTNGMYLRVLEMMGGNEIMASNWWVTPNVNFGLATPASLMDTDNWVDVRAHLFGNKPNSGFDTNVGMREKFYNSNQQFASAPTGFTDDKLVTNYYHDRKERAAEIYMRSLRTPLGSISRVYRANKGRNSGTSPSTTTYTPESLAPRPPVLPDPPPYDPNVEIVIGAPDPNYYG</sequence>
<feature type="compositionally biased region" description="Pro residues" evidence="1">
    <location>
        <begin position="156"/>
        <end position="168"/>
    </location>
</feature>
<feature type="region of interest" description="Disordered" evidence="1">
    <location>
        <begin position="133"/>
        <end position="169"/>
    </location>
</feature>
<organism evidence="2">
    <name type="scientific">uncultured Caudovirales phage</name>
    <dbReference type="NCBI Taxonomy" id="2100421"/>
    <lineage>
        <taxon>Viruses</taxon>
        <taxon>Duplodnaviria</taxon>
        <taxon>Heunggongvirae</taxon>
        <taxon>Uroviricota</taxon>
        <taxon>Caudoviricetes</taxon>
        <taxon>Peduoviridae</taxon>
        <taxon>Maltschvirus</taxon>
        <taxon>Maltschvirus maltsch</taxon>
    </lineage>
</organism>
<gene>
    <name evidence="2" type="ORF">UFOVP240_64</name>
</gene>
<protein>
    <submittedName>
        <fullName evidence="2">Uncharacterized protein</fullName>
    </submittedName>
</protein>
<evidence type="ECO:0000313" key="2">
    <source>
        <dbReference type="EMBL" id="CAB5220984.1"/>
    </source>
</evidence>
<reference evidence="2" key="1">
    <citation type="submission" date="2020-05" db="EMBL/GenBank/DDBJ databases">
        <authorList>
            <person name="Chiriac C."/>
            <person name="Salcher M."/>
            <person name="Ghai R."/>
            <person name="Kavagutti S V."/>
        </authorList>
    </citation>
    <scope>NUCLEOTIDE SEQUENCE</scope>
</reference>
<name>A0A6J7WY57_9CAUD</name>